<dbReference type="Proteomes" id="UP001165060">
    <property type="component" value="Unassembled WGS sequence"/>
</dbReference>
<dbReference type="PANTHER" id="PTHR10519">
    <property type="entry name" value="GABA-B RECEPTOR"/>
    <property type="match status" value="1"/>
</dbReference>
<feature type="domain" description="WW" evidence="12">
    <location>
        <begin position="1272"/>
        <end position="1305"/>
    </location>
</feature>
<evidence type="ECO:0000256" key="1">
    <source>
        <dbReference type="ARBA" id="ARBA00004141"/>
    </source>
</evidence>
<evidence type="ECO:0000256" key="3">
    <source>
        <dbReference type="ARBA" id="ARBA00022989"/>
    </source>
</evidence>
<evidence type="ECO:0000256" key="11">
    <source>
        <dbReference type="SAM" id="Phobius"/>
    </source>
</evidence>
<feature type="transmembrane region" description="Helical" evidence="11">
    <location>
        <begin position="936"/>
        <end position="957"/>
    </location>
</feature>
<sequence>MYSWTASTDRCSYMFDGGWEMLTNYDLSPFASGDELSIDSDTCAEYIVCDYESMRTYLVCNECADGYVGSAHAAVANGHAGSSCETADQPTPEGFPTLCVPFTLSPTASPTPSPTMSPTTPPPTPSPTKAPTQAPTTPPPTLSPTLSPTQSPTQSPTLAPTQAPTSWYGCRAPCFTGTEDCCEQLTTNLIVTSRLPGRVLFYDFQGSTYKPFLNPSPGEPTMDGGFQDGTGHVAFSPSGNRVYMSVSADEGSKGAVHAYHAQTGAYLEPLLPPSEFPDAVPEAFSPGVLLVLPDRDLLLVSDAGASPQTLLLAQATSPESTATLWTAPEGCAILDASVRPATLSTERLDALVLTSCKDDSSSDSSVNHVDFVPDLLSPDPRAPSPPLALLTTQLPRSVEFTGHSSFYVLVASAWVAWGSSSSGLETYPHIMSYTFDADADSQAWTESSPHLLLKLVDLKGSRDGMEPQMMRRAPNGLIYITEARYGLPLIMDPTTSMVVGQTGQFFGDLADSYALAFSPGAYGKSSKVHFSGDGAEGALPDVLVAGEEVKFEVLAADSEGSPVIAKTDFSVKILTPTGLSTSTTTLPDAIQPREDPGSYEGSFTPTKSSISLTDNTYRSSVAVHLSHLQMQIGPSASFFVAPGPATHEFSALNSTYRAASVATGAVDFFLSTTDAFENPRSFNTAEESEAERGNISLSALEEGAVGELPELNVTAIESGLYKLSVSSSKAAAYTFNVNYDGQPVMNSPAYLILSPGGVESSKSVCIGSSLERFSYDKPGTFDVVLRDDFGNVVPGEGESEALNVTITAHRVFIDTETGERTNKLVTIKPEIKAQIDGSLRVQFEVAASNQNFKNLLVSVSYGGDFLPYTSAANGEEKMLEEHVVWPESRIMYNDIPLERYVKITCGSAATILYIVVVAALVYRWRDKNVIKFSQRRLLNVLLVGILLVMLSILSMTLPRVASWRFSCTLYAWGALSGFWLVCLVLAAKTFRAHQRIKITDTWLLKRVALGMIICWANLGIWTYSDAPELVRVVNEKPTIDEFGVRTYTAVDECHLGSQMSYYPMFGLTMCLVGYVSILATQSRKIPSAFSESKWIALSIYTLFALMCLGGALASWGDLQYRDPALYLTVICAIPTGSSLAFLSFIFLPKFHTVLTNKVIELNDLTFNIEHEKERERQREIGAKGPGIQMSSRTTSSVPSSFRADSSVSMVSMASTVGSIDTPMTANPLAADARLQEKNKSLQNEVKALKEQLKKLQKERTGGSGGGGGSGGPPEESDWVMYYNDDGYPYFFHTKTSECTYDRPKQW</sequence>
<accession>A0ABQ6N8H1</accession>
<reference evidence="14 15" key="1">
    <citation type="journal article" date="2023" name="Commun. Biol.">
        <title>Genome analysis of Parmales, the sister group of diatoms, reveals the evolutionary specialization of diatoms from phago-mixotrophs to photoautotrophs.</title>
        <authorList>
            <person name="Ban H."/>
            <person name="Sato S."/>
            <person name="Yoshikawa S."/>
            <person name="Yamada K."/>
            <person name="Nakamura Y."/>
            <person name="Ichinomiya M."/>
            <person name="Sato N."/>
            <person name="Blanc-Mathieu R."/>
            <person name="Endo H."/>
            <person name="Kuwata A."/>
            <person name="Ogata H."/>
        </authorList>
    </citation>
    <scope>NUCLEOTIDE SEQUENCE [LARGE SCALE GENOMIC DNA]</scope>
</reference>
<evidence type="ECO:0000313" key="14">
    <source>
        <dbReference type="EMBL" id="GMI42633.1"/>
    </source>
</evidence>
<dbReference type="EMBL" id="BRYB01002299">
    <property type="protein sequence ID" value="GMI42633.1"/>
    <property type="molecule type" value="Genomic_DNA"/>
</dbReference>
<name>A0ABQ6N8H1_9STRA</name>
<proteinExistence type="predicted"/>
<feature type="repeat" description="Filamin" evidence="9">
    <location>
        <begin position="670"/>
        <end position="753"/>
    </location>
</feature>
<dbReference type="InterPro" id="IPR001202">
    <property type="entry name" value="WW_dom"/>
</dbReference>
<feature type="transmembrane region" description="Helical" evidence="11">
    <location>
        <begin position="1061"/>
        <end position="1082"/>
    </location>
</feature>
<dbReference type="CDD" id="cd00201">
    <property type="entry name" value="WW"/>
    <property type="match status" value="1"/>
</dbReference>
<evidence type="ECO:0000256" key="9">
    <source>
        <dbReference type="PROSITE-ProRule" id="PRU00087"/>
    </source>
</evidence>
<keyword evidence="4" id="KW-0297">G-protein coupled receptor</keyword>
<feature type="compositionally biased region" description="Pro residues" evidence="10">
    <location>
        <begin position="109"/>
        <end position="128"/>
    </location>
</feature>
<evidence type="ECO:0008006" key="16">
    <source>
        <dbReference type="Google" id="ProtNLM"/>
    </source>
</evidence>
<dbReference type="SUPFAM" id="SSF75011">
    <property type="entry name" value="3-carboxy-cis,cis-mucoante lactonizing enzyme"/>
    <property type="match status" value="1"/>
</dbReference>
<feature type="region of interest" description="Disordered" evidence="10">
    <location>
        <begin position="583"/>
        <end position="605"/>
    </location>
</feature>
<dbReference type="PROSITE" id="PS50259">
    <property type="entry name" value="G_PROTEIN_RECEP_F3_4"/>
    <property type="match status" value="1"/>
</dbReference>
<evidence type="ECO:0000313" key="15">
    <source>
        <dbReference type="Proteomes" id="UP001165060"/>
    </source>
</evidence>
<dbReference type="InterPro" id="IPR013783">
    <property type="entry name" value="Ig-like_fold"/>
</dbReference>
<gene>
    <name evidence="14" type="ORF">TeGR_g4238</name>
</gene>
<organism evidence="14 15">
    <name type="scientific">Tetraparma gracilis</name>
    <dbReference type="NCBI Taxonomy" id="2962635"/>
    <lineage>
        <taxon>Eukaryota</taxon>
        <taxon>Sar</taxon>
        <taxon>Stramenopiles</taxon>
        <taxon>Ochrophyta</taxon>
        <taxon>Bolidophyceae</taxon>
        <taxon>Parmales</taxon>
        <taxon>Triparmaceae</taxon>
        <taxon>Tetraparma</taxon>
    </lineage>
</organism>
<dbReference type="PROSITE" id="PS50194">
    <property type="entry name" value="FILAMIN_REPEAT"/>
    <property type="match status" value="2"/>
</dbReference>
<evidence type="ECO:0000256" key="6">
    <source>
        <dbReference type="ARBA" id="ARBA00023170"/>
    </source>
</evidence>
<keyword evidence="3 11" id="KW-1133">Transmembrane helix</keyword>
<feature type="transmembrane region" description="Helical" evidence="11">
    <location>
        <begin position="1094"/>
        <end position="1113"/>
    </location>
</feature>
<dbReference type="Gene3D" id="2.20.70.10">
    <property type="match status" value="1"/>
</dbReference>
<protein>
    <recommendedName>
        <fullName evidence="16">G-protein coupled receptors family 3 profile domain-containing protein</fullName>
    </recommendedName>
</protein>
<keyword evidence="8" id="KW-0807">Transducer</keyword>
<feature type="compositionally biased region" description="Low complexity" evidence="10">
    <location>
        <begin position="143"/>
        <end position="163"/>
    </location>
</feature>
<feature type="transmembrane region" description="Helical" evidence="11">
    <location>
        <begin position="900"/>
        <end position="924"/>
    </location>
</feature>
<keyword evidence="2 11" id="KW-0812">Transmembrane</keyword>
<feature type="region of interest" description="Disordered" evidence="10">
    <location>
        <begin position="107"/>
        <end position="163"/>
    </location>
</feature>
<dbReference type="PROSITE" id="PS50020">
    <property type="entry name" value="WW_DOMAIN_2"/>
    <property type="match status" value="1"/>
</dbReference>
<evidence type="ECO:0000259" key="13">
    <source>
        <dbReference type="PROSITE" id="PS50259"/>
    </source>
</evidence>
<feature type="region of interest" description="Disordered" evidence="10">
    <location>
        <begin position="1254"/>
        <end position="1277"/>
    </location>
</feature>
<dbReference type="InterPro" id="IPR017868">
    <property type="entry name" value="Filamin/ABP280_repeat-like"/>
</dbReference>
<keyword evidence="6" id="KW-0675">Receptor</keyword>
<evidence type="ECO:0000256" key="2">
    <source>
        <dbReference type="ARBA" id="ARBA00022692"/>
    </source>
</evidence>
<feature type="transmembrane region" description="Helical" evidence="11">
    <location>
        <begin position="1007"/>
        <end position="1024"/>
    </location>
</feature>
<evidence type="ECO:0000256" key="10">
    <source>
        <dbReference type="SAM" id="MobiDB-lite"/>
    </source>
</evidence>
<dbReference type="InterPro" id="IPR017978">
    <property type="entry name" value="GPCR_3_C"/>
</dbReference>
<feature type="domain" description="G-protein coupled receptors family 3 profile" evidence="13">
    <location>
        <begin position="1018"/>
        <end position="1156"/>
    </location>
</feature>
<evidence type="ECO:0000256" key="7">
    <source>
        <dbReference type="ARBA" id="ARBA00023180"/>
    </source>
</evidence>
<dbReference type="Gene3D" id="2.60.40.10">
    <property type="entry name" value="Immunoglobulins"/>
    <property type="match status" value="2"/>
</dbReference>
<dbReference type="Pfam" id="PF00003">
    <property type="entry name" value="7tm_3"/>
    <property type="match status" value="1"/>
</dbReference>
<feature type="compositionally biased region" description="Gly residues" evidence="10">
    <location>
        <begin position="1261"/>
        <end position="1271"/>
    </location>
</feature>
<evidence type="ECO:0000256" key="4">
    <source>
        <dbReference type="ARBA" id="ARBA00023040"/>
    </source>
</evidence>
<feature type="transmembrane region" description="Helical" evidence="11">
    <location>
        <begin position="969"/>
        <end position="987"/>
    </location>
</feature>
<comment type="caution">
    <text evidence="14">The sequence shown here is derived from an EMBL/GenBank/DDBJ whole genome shotgun (WGS) entry which is preliminary data.</text>
</comment>
<feature type="transmembrane region" description="Helical" evidence="11">
    <location>
        <begin position="1125"/>
        <end position="1147"/>
    </location>
</feature>
<keyword evidence="15" id="KW-1185">Reference proteome</keyword>
<evidence type="ECO:0000256" key="8">
    <source>
        <dbReference type="ARBA" id="ARBA00023224"/>
    </source>
</evidence>
<keyword evidence="7" id="KW-0325">Glycoprotein</keyword>
<dbReference type="SMART" id="SM00456">
    <property type="entry name" value="WW"/>
    <property type="match status" value="1"/>
</dbReference>
<dbReference type="PANTHER" id="PTHR10519:SF20">
    <property type="entry name" value="G-PROTEIN COUPLED RECEPTOR 156-RELATED"/>
    <property type="match status" value="1"/>
</dbReference>
<evidence type="ECO:0000259" key="12">
    <source>
        <dbReference type="PROSITE" id="PS50020"/>
    </source>
</evidence>
<feature type="repeat" description="Filamin" evidence="9">
    <location>
        <begin position="520"/>
        <end position="632"/>
    </location>
</feature>
<dbReference type="InterPro" id="IPR002455">
    <property type="entry name" value="GPCR3_GABA-B"/>
</dbReference>
<evidence type="ECO:0000256" key="5">
    <source>
        <dbReference type="ARBA" id="ARBA00023136"/>
    </source>
</evidence>
<keyword evidence="5 11" id="KW-0472">Membrane</keyword>
<comment type="subcellular location">
    <subcellularLocation>
        <location evidence="1">Membrane</location>
        <topology evidence="1">Multi-pass membrane protein</topology>
    </subcellularLocation>
</comment>